<reference evidence="2" key="2">
    <citation type="submission" date="2016-05" db="EMBL/GenBank/DDBJ databases">
        <title>Comparative analysis highlights variable genome content of wheat rusts and divergence of the mating loci.</title>
        <authorList>
            <person name="Cuomo C.A."/>
            <person name="Bakkeren G."/>
            <person name="Szabo L."/>
            <person name="Khalil H."/>
            <person name="Joly D."/>
            <person name="Goldberg J."/>
            <person name="Young S."/>
            <person name="Zeng Q."/>
            <person name="Fellers J."/>
        </authorList>
    </citation>
    <scope>NUCLEOTIDE SEQUENCE [LARGE SCALE GENOMIC DNA]</scope>
    <source>
        <strain evidence="2">1-1 BBBD Race 1</strain>
    </source>
</reference>
<gene>
    <name evidence="2" type="ORF">PTTG_25531</name>
</gene>
<proteinExistence type="predicted"/>
<evidence type="ECO:0000313" key="3">
    <source>
        <dbReference type="EnsemblFungi" id="PTTG_25531-t43_1-p1"/>
    </source>
</evidence>
<dbReference type="Proteomes" id="UP000005240">
    <property type="component" value="Unassembled WGS sequence"/>
</dbReference>
<reference evidence="3" key="4">
    <citation type="submission" date="2025-05" db="UniProtKB">
        <authorList>
            <consortium name="EnsemblFungi"/>
        </authorList>
    </citation>
    <scope>IDENTIFICATION</scope>
    <source>
        <strain evidence="3">isolate 1-1 / race 1 (BBBD)</strain>
    </source>
</reference>
<feature type="chain" id="PRO_5008110555" description="Chitin-binding type-2 domain-containing protein" evidence="1">
    <location>
        <begin position="27"/>
        <end position="145"/>
    </location>
</feature>
<name>A0A180H221_PUCT1</name>
<dbReference type="AlphaFoldDB" id="A0A180H221"/>
<dbReference type="EnsemblFungi" id="PTTG_25531-t43_1">
    <property type="protein sequence ID" value="PTTG_25531-t43_1-p1"/>
    <property type="gene ID" value="PTTG_25531"/>
</dbReference>
<dbReference type="OrthoDB" id="10429330at2759"/>
<sequence length="145" mass="16472">MAFVNLLHRAHTIILIIAAIANLCSTEDVAPTHYRSCDAYLFPSGNPNEFVCNSGAVDYHCVDTSCGEYTLTWDKFTFTDCLAYVNYGKSRALTTNNKAIVSPFQYHVSAYYTDVQDRDDKNWYRCPFSLENSFNSRRATCTDCK</sequence>
<organism evidence="2">
    <name type="scientific">Puccinia triticina (isolate 1-1 / race 1 (BBBD))</name>
    <name type="common">Brown leaf rust fungus</name>
    <dbReference type="NCBI Taxonomy" id="630390"/>
    <lineage>
        <taxon>Eukaryota</taxon>
        <taxon>Fungi</taxon>
        <taxon>Dikarya</taxon>
        <taxon>Basidiomycota</taxon>
        <taxon>Pucciniomycotina</taxon>
        <taxon>Pucciniomycetes</taxon>
        <taxon>Pucciniales</taxon>
        <taxon>Pucciniaceae</taxon>
        <taxon>Puccinia</taxon>
    </lineage>
</organism>
<keyword evidence="4" id="KW-1185">Reference proteome</keyword>
<reference evidence="2" key="1">
    <citation type="submission" date="2009-11" db="EMBL/GenBank/DDBJ databases">
        <authorList>
            <consortium name="The Broad Institute Genome Sequencing Platform"/>
            <person name="Ward D."/>
            <person name="Feldgarden M."/>
            <person name="Earl A."/>
            <person name="Young S.K."/>
            <person name="Zeng Q."/>
            <person name="Koehrsen M."/>
            <person name="Alvarado L."/>
            <person name="Berlin A."/>
            <person name="Bochicchio J."/>
            <person name="Borenstein D."/>
            <person name="Chapman S.B."/>
            <person name="Chen Z."/>
            <person name="Engels R."/>
            <person name="Freedman E."/>
            <person name="Gellesch M."/>
            <person name="Goldberg J."/>
            <person name="Griggs A."/>
            <person name="Gujja S."/>
            <person name="Heilman E."/>
            <person name="Heiman D."/>
            <person name="Hepburn T."/>
            <person name="Howarth C."/>
            <person name="Jen D."/>
            <person name="Larson L."/>
            <person name="Lewis B."/>
            <person name="Mehta T."/>
            <person name="Park D."/>
            <person name="Pearson M."/>
            <person name="Roberts A."/>
            <person name="Saif S."/>
            <person name="Shea T."/>
            <person name="Shenoy N."/>
            <person name="Sisk P."/>
            <person name="Stolte C."/>
            <person name="Sykes S."/>
            <person name="Thomson T."/>
            <person name="Walk T."/>
            <person name="White J."/>
            <person name="Yandava C."/>
            <person name="Izard J."/>
            <person name="Baranova O.V."/>
            <person name="Blanton J.M."/>
            <person name="Tanner A.C."/>
            <person name="Dewhirst F.E."/>
            <person name="Haas B."/>
            <person name="Nusbaum C."/>
            <person name="Birren B."/>
        </authorList>
    </citation>
    <scope>NUCLEOTIDE SEQUENCE [LARGE SCALE GENOMIC DNA]</scope>
    <source>
        <strain evidence="2">1-1 BBBD Race 1</strain>
    </source>
</reference>
<dbReference type="VEuPathDB" id="FungiDB:PTTG_25531"/>
<reference evidence="3 4" key="3">
    <citation type="journal article" date="2017" name="G3 (Bethesda)">
        <title>Comparative analysis highlights variable genome content of wheat rusts and divergence of the mating loci.</title>
        <authorList>
            <person name="Cuomo C.A."/>
            <person name="Bakkeren G."/>
            <person name="Khalil H.B."/>
            <person name="Panwar V."/>
            <person name="Joly D."/>
            <person name="Linning R."/>
            <person name="Sakthikumar S."/>
            <person name="Song X."/>
            <person name="Adiconis X."/>
            <person name="Fan L."/>
            <person name="Goldberg J.M."/>
            <person name="Levin J.Z."/>
            <person name="Young S."/>
            <person name="Zeng Q."/>
            <person name="Anikster Y."/>
            <person name="Bruce M."/>
            <person name="Wang M."/>
            <person name="Yin C."/>
            <person name="McCallum B."/>
            <person name="Szabo L.J."/>
            <person name="Hulbert S."/>
            <person name="Chen X."/>
            <person name="Fellers J.P."/>
        </authorList>
    </citation>
    <scope>NUCLEOTIDE SEQUENCE</scope>
    <source>
        <strain evidence="4">Isolate 1-1 / race 1 (BBBD)</strain>
        <strain evidence="3">isolate 1-1 / race 1 (BBBD)</strain>
    </source>
</reference>
<protein>
    <recommendedName>
        <fullName evidence="5">Chitin-binding type-2 domain-containing protein</fullName>
    </recommendedName>
</protein>
<dbReference type="EMBL" id="ADAS02000005">
    <property type="protein sequence ID" value="OAV98841.1"/>
    <property type="molecule type" value="Genomic_DNA"/>
</dbReference>
<feature type="signal peptide" evidence="1">
    <location>
        <begin position="1"/>
        <end position="26"/>
    </location>
</feature>
<evidence type="ECO:0008006" key="5">
    <source>
        <dbReference type="Google" id="ProtNLM"/>
    </source>
</evidence>
<evidence type="ECO:0000313" key="4">
    <source>
        <dbReference type="Proteomes" id="UP000005240"/>
    </source>
</evidence>
<keyword evidence="1" id="KW-0732">Signal</keyword>
<evidence type="ECO:0000313" key="2">
    <source>
        <dbReference type="EMBL" id="OAV98841.1"/>
    </source>
</evidence>
<accession>A0A180H221</accession>
<evidence type="ECO:0000256" key="1">
    <source>
        <dbReference type="SAM" id="SignalP"/>
    </source>
</evidence>